<dbReference type="Proteomes" id="UP000176253">
    <property type="component" value="Unassembled WGS sequence"/>
</dbReference>
<proteinExistence type="predicted"/>
<name>A0A1F5ZYN5_9BACT</name>
<evidence type="ECO:0000313" key="2">
    <source>
        <dbReference type="EMBL" id="OGG17272.1"/>
    </source>
</evidence>
<comment type="caution">
    <text evidence="2">The sequence shown here is derived from an EMBL/GenBank/DDBJ whole genome shotgun (WGS) entry which is preliminary data.</text>
</comment>
<evidence type="ECO:0000256" key="1">
    <source>
        <dbReference type="SAM" id="MobiDB-lite"/>
    </source>
</evidence>
<evidence type="ECO:0000313" key="3">
    <source>
        <dbReference type="Proteomes" id="UP000176253"/>
    </source>
</evidence>
<gene>
    <name evidence="2" type="ORF">A3D78_03190</name>
</gene>
<accession>A0A1F5ZYN5</accession>
<reference evidence="2 3" key="1">
    <citation type="journal article" date="2016" name="Nat. Commun.">
        <title>Thousands of microbial genomes shed light on interconnected biogeochemical processes in an aquifer system.</title>
        <authorList>
            <person name="Anantharaman K."/>
            <person name="Brown C.T."/>
            <person name="Hug L.A."/>
            <person name="Sharon I."/>
            <person name="Castelle C.J."/>
            <person name="Probst A.J."/>
            <person name="Thomas B.C."/>
            <person name="Singh A."/>
            <person name="Wilkins M.J."/>
            <person name="Karaoz U."/>
            <person name="Brodie E.L."/>
            <person name="Williams K.H."/>
            <person name="Hubbard S.S."/>
            <person name="Banfield J.F."/>
        </authorList>
    </citation>
    <scope>NUCLEOTIDE SEQUENCE [LARGE SCALE GENOMIC DNA]</scope>
</reference>
<feature type="region of interest" description="Disordered" evidence="1">
    <location>
        <begin position="135"/>
        <end position="159"/>
    </location>
</feature>
<sequence length="159" mass="17333">MDQGEGPPKPRRVARRDFLKIASGGVVGVVADEIARKFRKEKKGDEQPPIVATEVPMINLPLKVESGVKQTDPSIDPKLRETLISDENPSMFLEGGALISALMIEKYLDGSLTVEQIRAITQAMLMLKGIQLPDFPDETPPEGTKDTAISSFKSSIKST</sequence>
<organism evidence="2 3">
    <name type="scientific">Candidatus Gottesmanbacteria bacterium RIFCSPHIGHO2_02_FULL_39_14</name>
    <dbReference type="NCBI Taxonomy" id="1798383"/>
    <lineage>
        <taxon>Bacteria</taxon>
        <taxon>Candidatus Gottesmaniibacteriota</taxon>
    </lineage>
</organism>
<dbReference type="EMBL" id="MFJM01000043">
    <property type="protein sequence ID" value="OGG17272.1"/>
    <property type="molecule type" value="Genomic_DNA"/>
</dbReference>
<dbReference type="AlphaFoldDB" id="A0A1F5ZYN5"/>
<protein>
    <submittedName>
        <fullName evidence="2">Uncharacterized protein</fullName>
    </submittedName>
</protein>
<feature type="compositionally biased region" description="Polar residues" evidence="1">
    <location>
        <begin position="147"/>
        <end position="159"/>
    </location>
</feature>